<dbReference type="RefSeq" id="WP_340365102.1">
    <property type="nucleotide sequence ID" value="NZ_JBBKZV010000011.1"/>
</dbReference>
<evidence type="ECO:0000313" key="2">
    <source>
        <dbReference type="Proteomes" id="UP001363010"/>
    </source>
</evidence>
<name>A0ABU8W202_9BURK</name>
<dbReference type="Gene3D" id="3.40.630.30">
    <property type="match status" value="1"/>
</dbReference>
<proteinExistence type="predicted"/>
<protein>
    <recommendedName>
        <fullName evidence="3">N-acetyltransferase domain-containing protein</fullName>
    </recommendedName>
</protein>
<dbReference type="SUPFAM" id="SSF55729">
    <property type="entry name" value="Acyl-CoA N-acyltransferases (Nat)"/>
    <property type="match status" value="1"/>
</dbReference>
<keyword evidence="2" id="KW-1185">Reference proteome</keyword>
<comment type="caution">
    <text evidence="1">The sequence shown here is derived from an EMBL/GenBank/DDBJ whole genome shotgun (WGS) entry which is preliminary data.</text>
</comment>
<dbReference type="InterPro" id="IPR016181">
    <property type="entry name" value="Acyl_CoA_acyltransferase"/>
</dbReference>
<reference evidence="1 2" key="1">
    <citation type="submission" date="2024-03" db="EMBL/GenBank/DDBJ databases">
        <title>Novel species of the genus Variovorax.</title>
        <authorList>
            <person name="Liu Q."/>
            <person name="Xin Y.-H."/>
        </authorList>
    </citation>
    <scope>NUCLEOTIDE SEQUENCE [LARGE SCALE GENOMIC DNA]</scope>
    <source>
        <strain evidence="1 2">KACC 18501</strain>
    </source>
</reference>
<dbReference type="EMBL" id="JBBKZV010000011">
    <property type="protein sequence ID" value="MEJ8824067.1"/>
    <property type="molecule type" value="Genomic_DNA"/>
</dbReference>
<sequence>MEWPPVDDITASAPLPAGYRYEYLSRHQVPALISALKVWYPGIAVGNASCHMRESFYAEKVCLDGETERDFLVILFKHDDEMVGMFSVERDPDSEVLYGRICAISHRHRGSHLSRSVPLLEEALGRAMGMGMVYGLATLKYPHMQATFERMGWQLIGITPGFDREVIAPGVVKRVYEAIYAKVLVPSELLRPRAQDLTPAAKALFDLLYPGQCLERVDA</sequence>
<gene>
    <name evidence="1" type="ORF">WKW80_18875</name>
</gene>
<evidence type="ECO:0000313" key="1">
    <source>
        <dbReference type="EMBL" id="MEJ8824067.1"/>
    </source>
</evidence>
<organism evidence="1 2">
    <name type="scientific">Variovorax humicola</name>
    <dbReference type="NCBI Taxonomy" id="1769758"/>
    <lineage>
        <taxon>Bacteria</taxon>
        <taxon>Pseudomonadati</taxon>
        <taxon>Pseudomonadota</taxon>
        <taxon>Betaproteobacteria</taxon>
        <taxon>Burkholderiales</taxon>
        <taxon>Comamonadaceae</taxon>
        <taxon>Variovorax</taxon>
    </lineage>
</organism>
<dbReference type="Proteomes" id="UP001363010">
    <property type="component" value="Unassembled WGS sequence"/>
</dbReference>
<accession>A0ABU8W202</accession>
<evidence type="ECO:0008006" key="3">
    <source>
        <dbReference type="Google" id="ProtNLM"/>
    </source>
</evidence>